<accession>A0ABQ5F5X6</accession>
<sequence length="453" mass="52517">MTKGCQVFLAQISAKKEEDKSKGKQIKDVPIVRDFPEVFPEDLPGLPPARPVEFQIDLIPGAAPVARAPYRLAPSEMKELSEQLQELSDKGFIRPSSSPWGAPVLFVKKKDGSFRMCIDYRELNKLTVKNRYPLPRIDDLFDQLQGSSIYSKIDLRSGYHQLRVREQDIPKTAFRTRYGHYEFQVMPFGLTNAPAVFMDLMNRVCKPYLDKFVIVFIDDILIYSKDEKEHEEHLKAILELLKKEKLYAKFSKCEFWIPKVQFLGHVIDSRGIHVDPAKIESIKDWASPKTPTEIRQFLGLAGYYRRFIEGFSKIAKSMTKLTQKGIKFDWGEKEENAFQLIQQKLCSAPILALPEGSEDFVVYYDASHKGLGTVLMQREKEIAYASRQLKVHEKNYTTHDLELGSAAFALKIWRHYLYGTRCTIFTDHKSLQHILDQKELNMRQRRWLELLSD</sequence>
<dbReference type="Gene3D" id="3.30.70.270">
    <property type="match status" value="2"/>
</dbReference>
<keyword evidence="6 8" id="KW-0695">RNA-directed DNA polymerase</keyword>
<keyword evidence="9" id="KW-1185">Reference proteome</keyword>
<dbReference type="InterPro" id="IPR041373">
    <property type="entry name" value="RT_RNaseH"/>
</dbReference>
<dbReference type="Pfam" id="PF17917">
    <property type="entry name" value="RT_RNaseH"/>
    <property type="match status" value="1"/>
</dbReference>
<dbReference type="Proteomes" id="UP001151760">
    <property type="component" value="Unassembled WGS sequence"/>
</dbReference>
<keyword evidence="5" id="KW-0378">Hydrolase</keyword>
<reference evidence="8" key="2">
    <citation type="submission" date="2022-01" db="EMBL/GenBank/DDBJ databases">
        <authorList>
            <person name="Yamashiro T."/>
            <person name="Shiraishi A."/>
            <person name="Satake H."/>
            <person name="Nakayama K."/>
        </authorList>
    </citation>
    <scope>NUCLEOTIDE SEQUENCE</scope>
</reference>
<dbReference type="GO" id="GO:0003964">
    <property type="term" value="F:RNA-directed DNA polymerase activity"/>
    <property type="evidence" value="ECO:0007669"/>
    <property type="project" value="UniProtKB-KW"/>
</dbReference>
<evidence type="ECO:0000256" key="6">
    <source>
        <dbReference type="ARBA" id="ARBA00022918"/>
    </source>
</evidence>
<dbReference type="Gene3D" id="3.10.20.370">
    <property type="match status" value="1"/>
</dbReference>
<dbReference type="PANTHER" id="PTHR37984">
    <property type="entry name" value="PROTEIN CBG26694"/>
    <property type="match status" value="1"/>
</dbReference>
<evidence type="ECO:0000256" key="3">
    <source>
        <dbReference type="ARBA" id="ARBA00022722"/>
    </source>
</evidence>
<dbReference type="Gene3D" id="3.10.10.10">
    <property type="entry name" value="HIV Type 1 Reverse Transcriptase, subunit A, domain 1"/>
    <property type="match status" value="1"/>
</dbReference>
<gene>
    <name evidence="8" type="ORF">Tco_1002071</name>
</gene>
<name>A0ABQ5F5X6_9ASTR</name>
<reference evidence="8" key="1">
    <citation type="journal article" date="2022" name="Int. J. Mol. Sci.">
        <title>Draft Genome of Tanacetum Coccineum: Genomic Comparison of Closely Related Tanacetum-Family Plants.</title>
        <authorList>
            <person name="Yamashiro T."/>
            <person name="Shiraishi A."/>
            <person name="Nakayama K."/>
            <person name="Satake H."/>
        </authorList>
    </citation>
    <scope>NUCLEOTIDE SEQUENCE</scope>
</reference>
<keyword evidence="2" id="KW-0548">Nucleotidyltransferase</keyword>
<evidence type="ECO:0000313" key="8">
    <source>
        <dbReference type="EMBL" id="GJT58538.1"/>
    </source>
</evidence>
<comment type="caution">
    <text evidence="8">The sequence shown here is derived from an EMBL/GenBank/DDBJ whole genome shotgun (WGS) entry which is preliminary data.</text>
</comment>
<dbReference type="InterPro" id="IPR050951">
    <property type="entry name" value="Retrovirus_Pol_polyprotein"/>
</dbReference>
<keyword evidence="1" id="KW-0808">Transferase</keyword>
<dbReference type="PANTHER" id="PTHR37984:SF5">
    <property type="entry name" value="PROTEIN NYNRIN-LIKE"/>
    <property type="match status" value="1"/>
</dbReference>
<dbReference type="EMBL" id="BQNB010017028">
    <property type="protein sequence ID" value="GJT58538.1"/>
    <property type="molecule type" value="Genomic_DNA"/>
</dbReference>
<keyword evidence="3" id="KW-0540">Nuclease</keyword>
<organism evidence="8 9">
    <name type="scientific">Tanacetum coccineum</name>
    <dbReference type="NCBI Taxonomy" id="301880"/>
    <lineage>
        <taxon>Eukaryota</taxon>
        <taxon>Viridiplantae</taxon>
        <taxon>Streptophyta</taxon>
        <taxon>Embryophyta</taxon>
        <taxon>Tracheophyta</taxon>
        <taxon>Spermatophyta</taxon>
        <taxon>Magnoliopsida</taxon>
        <taxon>eudicotyledons</taxon>
        <taxon>Gunneridae</taxon>
        <taxon>Pentapetalae</taxon>
        <taxon>asterids</taxon>
        <taxon>campanulids</taxon>
        <taxon>Asterales</taxon>
        <taxon>Asteraceae</taxon>
        <taxon>Asteroideae</taxon>
        <taxon>Anthemideae</taxon>
        <taxon>Anthemidinae</taxon>
        <taxon>Tanacetum</taxon>
    </lineage>
</organism>
<evidence type="ECO:0000256" key="1">
    <source>
        <dbReference type="ARBA" id="ARBA00022679"/>
    </source>
</evidence>
<dbReference type="CDD" id="cd09274">
    <property type="entry name" value="RNase_HI_RT_Ty3"/>
    <property type="match status" value="1"/>
</dbReference>
<dbReference type="SUPFAM" id="SSF56672">
    <property type="entry name" value="DNA/RNA polymerases"/>
    <property type="match status" value="1"/>
</dbReference>
<dbReference type="InterPro" id="IPR043502">
    <property type="entry name" value="DNA/RNA_pol_sf"/>
</dbReference>
<evidence type="ECO:0000256" key="2">
    <source>
        <dbReference type="ARBA" id="ARBA00022695"/>
    </source>
</evidence>
<dbReference type="InterPro" id="IPR000477">
    <property type="entry name" value="RT_dom"/>
</dbReference>
<evidence type="ECO:0000256" key="4">
    <source>
        <dbReference type="ARBA" id="ARBA00022759"/>
    </source>
</evidence>
<evidence type="ECO:0000313" key="9">
    <source>
        <dbReference type="Proteomes" id="UP001151760"/>
    </source>
</evidence>
<keyword evidence="4" id="KW-0255">Endonuclease</keyword>
<proteinExistence type="predicted"/>
<dbReference type="Pfam" id="PF00078">
    <property type="entry name" value="RVT_1"/>
    <property type="match status" value="1"/>
</dbReference>
<dbReference type="PROSITE" id="PS50878">
    <property type="entry name" value="RT_POL"/>
    <property type="match status" value="1"/>
</dbReference>
<evidence type="ECO:0000259" key="7">
    <source>
        <dbReference type="PROSITE" id="PS50878"/>
    </source>
</evidence>
<feature type="domain" description="Reverse transcriptase" evidence="7">
    <location>
        <begin position="88"/>
        <end position="267"/>
    </location>
</feature>
<evidence type="ECO:0000256" key="5">
    <source>
        <dbReference type="ARBA" id="ARBA00022801"/>
    </source>
</evidence>
<dbReference type="CDD" id="cd01647">
    <property type="entry name" value="RT_LTR"/>
    <property type="match status" value="1"/>
</dbReference>
<protein>
    <submittedName>
        <fullName evidence="8">Reverse transcriptase domain-containing protein</fullName>
    </submittedName>
</protein>
<dbReference type="InterPro" id="IPR043128">
    <property type="entry name" value="Rev_trsase/Diguanyl_cyclase"/>
</dbReference>